<proteinExistence type="predicted"/>
<name>A0A2J6T4H6_9HELO</name>
<reference evidence="2 3" key="1">
    <citation type="submission" date="2016-04" db="EMBL/GenBank/DDBJ databases">
        <title>A degradative enzymes factory behind the ericoid mycorrhizal symbiosis.</title>
        <authorList>
            <consortium name="DOE Joint Genome Institute"/>
            <person name="Martino E."/>
            <person name="Morin E."/>
            <person name="Grelet G."/>
            <person name="Kuo A."/>
            <person name="Kohler A."/>
            <person name="Daghino S."/>
            <person name="Barry K."/>
            <person name="Choi C."/>
            <person name="Cichocki N."/>
            <person name="Clum A."/>
            <person name="Copeland A."/>
            <person name="Hainaut M."/>
            <person name="Haridas S."/>
            <person name="Labutti K."/>
            <person name="Lindquist E."/>
            <person name="Lipzen A."/>
            <person name="Khouja H.-R."/>
            <person name="Murat C."/>
            <person name="Ohm R."/>
            <person name="Olson A."/>
            <person name="Spatafora J."/>
            <person name="Veneault-Fourrey C."/>
            <person name="Henrissat B."/>
            <person name="Grigoriev I."/>
            <person name="Martin F."/>
            <person name="Perotto S."/>
        </authorList>
    </citation>
    <scope>NUCLEOTIDE SEQUENCE [LARGE SCALE GENOMIC DNA]</scope>
    <source>
        <strain evidence="2 3">E</strain>
    </source>
</reference>
<dbReference type="RefSeq" id="XP_024734832.1">
    <property type="nucleotide sequence ID" value="XM_024873322.1"/>
</dbReference>
<gene>
    <name evidence="2" type="ORF">K444DRAFT_499340</name>
</gene>
<feature type="non-terminal residue" evidence="2">
    <location>
        <position position="1"/>
    </location>
</feature>
<accession>A0A2J6T4H6</accession>
<dbReference type="OrthoDB" id="3549411at2759"/>
<evidence type="ECO:0000313" key="3">
    <source>
        <dbReference type="Proteomes" id="UP000235371"/>
    </source>
</evidence>
<feature type="transmembrane region" description="Helical" evidence="1">
    <location>
        <begin position="42"/>
        <end position="64"/>
    </location>
</feature>
<dbReference type="InParanoid" id="A0A2J6T4H6"/>
<dbReference type="GeneID" id="36581402"/>
<keyword evidence="1" id="KW-0812">Transmembrane</keyword>
<evidence type="ECO:0000313" key="2">
    <source>
        <dbReference type="EMBL" id="PMD57928.1"/>
    </source>
</evidence>
<keyword evidence="1" id="KW-1133">Transmembrane helix</keyword>
<dbReference type="Proteomes" id="UP000235371">
    <property type="component" value="Unassembled WGS sequence"/>
</dbReference>
<keyword evidence="1" id="KW-0472">Membrane</keyword>
<sequence>LINASAGLLTSSAIKAVVVVIIATMLLFKFEGYEKLRRMDVAIAWIPLILVDFVIVEFLIAVVSWYPTKYAAWCAVLMSVQLAALLAGSIGIAVWMWNSISIKSGLGGEEKR</sequence>
<feature type="non-terminal residue" evidence="2">
    <location>
        <position position="112"/>
    </location>
</feature>
<organism evidence="2 3">
    <name type="scientific">Hyaloscypha bicolor E</name>
    <dbReference type="NCBI Taxonomy" id="1095630"/>
    <lineage>
        <taxon>Eukaryota</taxon>
        <taxon>Fungi</taxon>
        <taxon>Dikarya</taxon>
        <taxon>Ascomycota</taxon>
        <taxon>Pezizomycotina</taxon>
        <taxon>Leotiomycetes</taxon>
        <taxon>Helotiales</taxon>
        <taxon>Hyaloscyphaceae</taxon>
        <taxon>Hyaloscypha</taxon>
        <taxon>Hyaloscypha bicolor</taxon>
    </lineage>
</organism>
<keyword evidence="3" id="KW-1185">Reference proteome</keyword>
<dbReference type="AlphaFoldDB" id="A0A2J6T4H6"/>
<protein>
    <submittedName>
        <fullName evidence="2">Uncharacterized protein</fullName>
    </submittedName>
</protein>
<feature type="transmembrane region" description="Helical" evidence="1">
    <location>
        <begin position="70"/>
        <end position="97"/>
    </location>
</feature>
<dbReference type="EMBL" id="KZ613843">
    <property type="protein sequence ID" value="PMD57928.1"/>
    <property type="molecule type" value="Genomic_DNA"/>
</dbReference>
<feature type="transmembrane region" description="Helical" evidence="1">
    <location>
        <begin position="12"/>
        <end position="30"/>
    </location>
</feature>
<evidence type="ECO:0000256" key="1">
    <source>
        <dbReference type="SAM" id="Phobius"/>
    </source>
</evidence>